<protein>
    <submittedName>
        <fullName evidence="2">Uncharacterized protein</fullName>
    </submittedName>
</protein>
<feature type="compositionally biased region" description="Acidic residues" evidence="1">
    <location>
        <begin position="85"/>
        <end position="103"/>
    </location>
</feature>
<dbReference type="EMBL" id="CP070496">
    <property type="protein sequence ID" value="QSB05403.1"/>
    <property type="molecule type" value="Genomic_DNA"/>
</dbReference>
<dbReference type="Proteomes" id="UP000662939">
    <property type="component" value="Chromosome"/>
</dbReference>
<gene>
    <name evidence="2" type="ORF">JQS30_00190</name>
</gene>
<evidence type="ECO:0000313" key="2">
    <source>
        <dbReference type="EMBL" id="QSB05403.1"/>
    </source>
</evidence>
<organism evidence="2 3">
    <name type="scientific">Natronoglycomyces albus</name>
    <dbReference type="NCBI Taxonomy" id="2811108"/>
    <lineage>
        <taxon>Bacteria</taxon>
        <taxon>Bacillati</taxon>
        <taxon>Actinomycetota</taxon>
        <taxon>Actinomycetes</taxon>
        <taxon>Glycomycetales</taxon>
        <taxon>Glycomycetaceae</taxon>
        <taxon>Natronoglycomyces</taxon>
    </lineage>
</organism>
<dbReference type="RefSeq" id="WP_213171411.1">
    <property type="nucleotide sequence ID" value="NZ_CP070496.1"/>
</dbReference>
<reference evidence="2" key="1">
    <citation type="submission" date="2021-02" db="EMBL/GenBank/DDBJ databases">
        <title>Natronoglycomyces albus gen. nov., sp. nov, a haloalkaliphilic actinobacterium from a soda solonchak soil.</title>
        <authorList>
            <person name="Sorokin D.Y."/>
            <person name="Khijniak T.V."/>
            <person name="Zakharycheva A.P."/>
            <person name="Boueva O.V."/>
            <person name="Ariskina E.V."/>
            <person name="Hahnke R.L."/>
            <person name="Bunk B."/>
            <person name="Sproer C."/>
            <person name="Schumann P."/>
            <person name="Evtushenko L.I."/>
            <person name="Kublanov I.V."/>
        </authorList>
    </citation>
    <scope>NUCLEOTIDE SEQUENCE</scope>
    <source>
        <strain evidence="2">DSM 106290</strain>
    </source>
</reference>
<sequence>MYSWIWRKLPGNVWAKTGQSLTLLGLTLALLWFVAFPAVRPMLPWVDVDLGDNDFGPAPTTSQDVDGEEDGQLPDGVTGPNPSFDPEDYETAEAPDGEGEGGG</sequence>
<dbReference type="KEGG" id="nav:JQS30_00190"/>
<name>A0A895XPD2_9ACTN</name>
<dbReference type="AlphaFoldDB" id="A0A895XPD2"/>
<feature type="region of interest" description="Disordered" evidence="1">
    <location>
        <begin position="50"/>
        <end position="103"/>
    </location>
</feature>
<evidence type="ECO:0000256" key="1">
    <source>
        <dbReference type="SAM" id="MobiDB-lite"/>
    </source>
</evidence>
<accession>A0A895XPD2</accession>
<keyword evidence="3" id="KW-1185">Reference proteome</keyword>
<evidence type="ECO:0000313" key="3">
    <source>
        <dbReference type="Proteomes" id="UP000662939"/>
    </source>
</evidence>
<proteinExistence type="predicted"/>